<proteinExistence type="predicted"/>
<gene>
    <name evidence="2" type="ORF">BINO364_LOCUS14660</name>
</gene>
<protein>
    <submittedName>
        <fullName evidence="2">Uncharacterized protein</fullName>
    </submittedName>
</protein>
<dbReference type="OrthoDB" id="10428395at2759"/>
<organism evidence="2 3">
    <name type="scientific">Brenthis ino</name>
    <name type="common">lesser marbled fritillary</name>
    <dbReference type="NCBI Taxonomy" id="405034"/>
    <lineage>
        <taxon>Eukaryota</taxon>
        <taxon>Metazoa</taxon>
        <taxon>Ecdysozoa</taxon>
        <taxon>Arthropoda</taxon>
        <taxon>Hexapoda</taxon>
        <taxon>Insecta</taxon>
        <taxon>Pterygota</taxon>
        <taxon>Neoptera</taxon>
        <taxon>Endopterygota</taxon>
        <taxon>Lepidoptera</taxon>
        <taxon>Glossata</taxon>
        <taxon>Ditrysia</taxon>
        <taxon>Papilionoidea</taxon>
        <taxon>Nymphalidae</taxon>
        <taxon>Heliconiinae</taxon>
        <taxon>Argynnini</taxon>
        <taxon>Brenthis</taxon>
    </lineage>
</organism>
<dbReference type="Proteomes" id="UP000838878">
    <property type="component" value="Chromosome 8"/>
</dbReference>
<keyword evidence="3" id="KW-1185">Reference proteome</keyword>
<name>A0A8J9YEM5_9NEOP</name>
<sequence>MGPNTQVRGRSERIHCDAAPGSPCSQKIELKDKPQWTQPSQYTRIAAIGYLFFKSWIRPIQNVFIQLDTPRLYSHYTCRTWKLLWHKTARNSDISG</sequence>
<evidence type="ECO:0000256" key="1">
    <source>
        <dbReference type="SAM" id="MobiDB-lite"/>
    </source>
</evidence>
<evidence type="ECO:0000313" key="3">
    <source>
        <dbReference type="Proteomes" id="UP000838878"/>
    </source>
</evidence>
<accession>A0A8J9YEM5</accession>
<feature type="region of interest" description="Disordered" evidence="1">
    <location>
        <begin position="1"/>
        <end position="22"/>
    </location>
</feature>
<evidence type="ECO:0000313" key="2">
    <source>
        <dbReference type="EMBL" id="CAH0729594.1"/>
    </source>
</evidence>
<dbReference type="AlphaFoldDB" id="A0A8J9YEM5"/>
<dbReference type="EMBL" id="OV170228">
    <property type="protein sequence ID" value="CAH0729594.1"/>
    <property type="molecule type" value="Genomic_DNA"/>
</dbReference>
<feature type="non-terminal residue" evidence="2">
    <location>
        <position position="96"/>
    </location>
</feature>
<reference evidence="2" key="1">
    <citation type="submission" date="2021-12" db="EMBL/GenBank/DDBJ databases">
        <authorList>
            <person name="Martin H S."/>
        </authorList>
    </citation>
    <scope>NUCLEOTIDE SEQUENCE</scope>
</reference>